<organism evidence="1 2">
    <name type="scientific">Xanthomonas phage pXoo2106</name>
    <dbReference type="NCBI Taxonomy" id="2970483"/>
    <lineage>
        <taxon>Viruses</taxon>
        <taxon>Duplodnaviria</taxon>
        <taxon>Heunggongvirae</taxon>
        <taxon>Uroviricota</taxon>
        <taxon>Caudoviricetes</taxon>
        <taxon>Autographivirales</taxon>
        <taxon>Autonotataviridae</taxon>
        <taxon>Gujervirinae</taxon>
        <taxon>Pradovirus</taxon>
        <taxon>Pradovirus pXoo2106</taxon>
    </lineage>
</organism>
<dbReference type="EMBL" id="ON960072">
    <property type="protein sequence ID" value="UUR56224.1"/>
    <property type="molecule type" value="Genomic_DNA"/>
</dbReference>
<gene>
    <name evidence="1" type="ORF">pXoo2106_49</name>
</gene>
<proteinExistence type="predicted"/>
<dbReference type="Proteomes" id="UP001165482">
    <property type="component" value="Segment"/>
</dbReference>
<name>A0AAX3C0Q0_9CAUD</name>
<evidence type="ECO:0000313" key="2">
    <source>
        <dbReference type="Proteomes" id="UP001165482"/>
    </source>
</evidence>
<keyword evidence="2" id="KW-1185">Reference proteome</keyword>
<sequence length="159" mass="16862">MTTSTNGLMLATDKVKLNALGSSRIRAATSSEITLPGSSYVDLIYNVEEQDALSEYNPSTGVFIPAAAGTYIVNIQASVLGYSSVAQNQLVIRMVDSSNAVIRRVVEAHHAPAAGMTLVATMLINLTAGVSYRFQLFSAVSCRVGADSTASRLEIARLF</sequence>
<protein>
    <submittedName>
        <fullName evidence="1">Tail protein</fullName>
    </submittedName>
</protein>
<reference evidence="1" key="1">
    <citation type="submission" date="2022-07" db="EMBL/GenBank/DDBJ databases">
        <authorList>
            <person name="Liu M."/>
        </authorList>
    </citation>
    <scope>NUCLEOTIDE SEQUENCE</scope>
</reference>
<evidence type="ECO:0000313" key="1">
    <source>
        <dbReference type="EMBL" id="UUR56224.1"/>
    </source>
</evidence>
<dbReference type="Gene3D" id="2.60.120.40">
    <property type="match status" value="1"/>
</dbReference>
<dbReference type="InterPro" id="IPR008983">
    <property type="entry name" value="Tumour_necrosis_fac-like_dom"/>
</dbReference>
<accession>A0AAX3C0Q0</accession>